<sequence length="199" mass="22304">MVKKDVNGLAINKGTAVGILYVQLVNGKWQTGVHNGSTDNTITSTTSPAVIWHVGKKGSIERNRLYFYKTVEEYQRARMGKGPKGVPPSRLYARVLTESYTGVPVGFLRSDGSANNGAFKKFTTAKGKVYDNVSVLINDLKNKKVSQADFRGGKLEYLHYNIQKRKEPGRYDFILETPKPVTELIGIRRLDKADEFFKI</sequence>
<organism evidence="1 2">
    <name type="scientific">Ammoniphilus resinae</name>
    <dbReference type="NCBI Taxonomy" id="861532"/>
    <lineage>
        <taxon>Bacteria</taxon>
        <taxon>Bacillati</taxon>
        <taxon>Bacillota</taxon>
        <taxon>Bacilli</taxon>
        <taxon>Bacillales</taxon>
        <taxon>Paenibacillaceae</taxon>
        <taxon>Aneurinibacillus group</taxon>
        <taxon>Ammoniphilus</taxon>
    </lineage>
</organism>
<dbReference type="Proteomes" id="UP001519343">
    <property type="component" value="Unassembled WGS sequence"/>
</dbReference>
<evidence type="ECO:0000313" key="2">
    <source>
        <dbReference type="Proteomes" id="UP001519343"/>
    </source>
</evidence>
<proteinExistence type="predicted"/>
<keyword evidence="2" id="KW-1185">Reference proteome</keyword>
<gene>
    <name evidence="1" type="ORF">J2Z37_004520</name>
</gene>
<reference evidence="1 2" key="1">
    <citation type="submission" date="2021-03" db="EMBL/GenBank/DDBJ databases">
        <title>Genomic Encyclopedia of Type Strains, Phase IV (KMG-IV): sequencing the most valuable type-strain genomes for metagenomic binning, comparative biology and taxonomic classification.</title>
        <authorList>
            <person name="Goeker M."/>
        </authorList>
    </citation>
    <scope>NUCLEOTIDE SEQUENCE [LARGE SCALE GENOMIC DNA]</scope>
    <source>
        <strain evidence="1 2">DSM 24738</strain>
    </source>
</reference>
<evidence type="ECO:0000313" key="1">
    <source>
        <dbReference type="EMBL" id="MBP1934500.1"/>
    </source>
</evidence>
<accession>A0ABS4GW55</accession>
<protein>
    <submittedName>
        <fullName evidence="1">Uncharacterized protein</fullName>
    </submittedName>
</protein>
<dbReference type="EMBL" id="JAGGKT010000022">
    <property type="protein sequence ID" value="MBP1934500.1"/>
    <property type="molecule type" value="Genomic_DNA"/>
</dbReference>
<name>A0ABS4GW55_9BACL</name>
<comment type="caution">
    <text evidence="1">The sequence shown here is derived from an EMBL/GenBank/DDBJ whole genome shotgun (WGS) entry which is preliminary data.</text>
</comment>